<evidence type="ECO:0000313" key="3">
    <source>
        <dbReference type="Proteomes" id="UP000199024"/>
    </source>
</evidence>
<feature type="domain" description="Cyclic nucleotide-binding" evidence="1">
    <location>
        <begin position="41"/>
        <end position="140"/>
    </location>
</feature>
<dbReference type="RefSeq" id="WP_089837750.1">
    <property type="nucleotide sequence ID" value="NZ_FOZL01000001.1"/>
</dbReference>
<dbReference type="SUPFAM" id="SSF51206">
    <property type="entry name" value="cAMP-binding domain-like"/>
    <property type="match status" value="1"/>
</dbReference>
<reference evidence="2 3" key="1">
    <citation type="submission" date="2016-10" db="EMBL/GenBank/DDBJ databases">
        <authorList>
            <person name="de Groot N.N."/>
        </authorList>
    </citation>
    <scope>NUCLEOTIDE SEQUENCE [LARGE SCALE GENOMIC DNA]</scope>
    <source>
        <strain evidence="2 3">DSM 21001</strain>
    </source>
</reference>
<dbReference type="PROSITE" id="PS50042">
    <property type="entry name" value="CNMP_BINDING_3"/>
    <property type="match status" value="1"/>
</dbReference>
<dbReference type="CDD" id="cd00038">
    <property type="entry name" value="CAP_ED"/>
    <property type="match status" value="1"/>
</dbReference>
<dbReference type="InterPro" id="IPR018490">
    <property type="entry name" value="cNMP-bd_dom_sf"/>
</dbReference>
<dbReference type="OrthoDB" id="129799at2"/>
<organism evidence="2 3">
    <name type="scientific">Granulicella pectinivorans</name>
    <dbReference type="NCBI Taxonomy" id="474950"/>
    <lineage>
        <taxon>Bacteria</taxon>
        <taxon>Pseudomonadati</taxon>
        <taxon>Acidobacteriota</taxon>
        <taxon>Terriglobia</taxon>
        <taxon>Terriglobales</taxon>
        <taxon>Acidobacteriaceae</taxon>
        <taxon>Granulicella</taxon>
    </lineage>
</organism>
<proteinExistence type="predicted"/>
<dbReference type="STRING" id="474950.SAMN05421771_1333"/>
<dbReference type="Gene3D" id="2.60.120.10">
    <property type="entry name" value="Jelly Rolls"/>
    <property type="match status" value="1"/>
</dbReference>
<sequence>MPSFNTPGTNPDDFDAIVPVFSPAINAGTEFLQSLPEPEPIPAKTVILEQGQRPSFVRLIRTGIVKITFTNEQGEESLLGLRSEGWWAGAPLALLDMPSLCNVTTVTPCSVTSISVDQFSQRLMQNQRVLRHFISSQCRELMVEQKHGIVQGCSASERLNYLKNENAHSLWRTVDPSSVMCQGEIAKLLAITPEHLSRLLHRRTAAKPGTGFKQPKTQRATV</sequence>
<keyword evidence="3" id="KW-1185">Reference proteome</keyword>
<dbReference type="InterPro" id="IPR000595">
    <property type="entry name" value="cNMP-bd_dom"/>
</dbReference>
<name>A0A1I6LVD4_9BACT</name>
<evidence type="ECO:0000259" key="1">
    <source>
        <dbReference type="PROSITE" id="PS50042"/>
    </source>
</evidence>
<dbReference type="AlphaFoldDB" id="A0A1I6LVD4"/>
<evidence type="ECO:0000313" key="2">
    <source>
        <dbReference type="EMBL" id="SFS07405.1"/>
    </source>
</evidence>
<accession>A0A1I6LVD4</accession>
<dbReference type="Proteomes" id="UP000199024">
    <property type="component" value="Unassembled WGS sequence"/>
</dbReference>
<gene>
    <name evidence="2" type="ORF">SAMN05421771_1333</name>
</gene>
<protein>
    <submittedName>
        <fullName evidence="2">CRP/FNR family transcriptional regulator, anaerobic regulatory protein</fullName>
    </submittedName>
</protein>
<dbReference type="InterPro" id="IPR014710">
    <property type="entry name" value="RmlC-like_jellyroll"/>
</dbReference>
<dbReference type="EMBL" id="FOZL01000001">
    <property type="protein sequence ID" value="SFS07405.1"/>
    <property type="molecule type" value="Genomic_DNA"/>
</dbReference>
<dbReference type="Pfam" id="PF00027">
    <property type="entry name" value="cNMP_binding"/>
    <property type="match status" value="1"/>
</dbReference>